<dbReference type="CDD" id="cd15860">
    <property type="entry name" value="SNARE_USE1"/>
    <property type="match status" value="1"/>
</dbReference>
<evidence type="ECO:0000256" key="1">
    <source>
        <dbReference type="ARBA" id="ARBA00004163"/>
    </source>
</evidence>
<dbReference type="GO" id="GO:0005789">
    <property type="term" value="C:endoplasmic reticulum membrane"/>
    <property type="evidence" value="ECO:0007669"/>
    <property type="project" value="UniProtKB-SubCell"/>
</dbReference>
<name>A0AAN6JKH8_9BASI</name>
<evidence type="ECO:0000256" key="9">
    <source>
        <dbReference type="ARBA" id="ARBA00023136"/>
    </source>
</evidence>
<dbReference type="Proteomes" id="UP001176521">
    <property type="component" value="Unassembled WGS sequence"/>
</dbReference>
<dbReference type="GO" id="GO:0006890">
    <property type="term" value="P:retrograde vesicle-mediated transport, Golgi to endoplasmic reticulum"/>
    <property type="evidence" value="ECO:0007669"/>
    <property type="project" value="TreeGrafter"/>
</dbReference>
<keyword evidence="7" id="KW-0653">Protein transport</keyword>
<keyword evidence="5" id="KW-0256">Endoplasmic reticulum</keyword>
<feature type="compositionally biased region" description="Pro residues" evidence="10">
    <location>
        <begin position="126"/>
        <end position="144"/>
    </location>
</feature>
<dbReference type="PANTHER" id="PTHR13050">
    <property type="entry name" value="USE1-LIKE PROTEIN"/>
    <property type="match status" value="1"/>
</dbReference>
<sequence>MATASLGRVRTAELHPALKPFRRHASNVRAQPELSSQAGSSSHLASSSPSRGPLHPLSHAAEYSEDDEDFEFEYEAEAVDQEYARPASGPSRPAPTPTEPASGIATSTASDSNNHNNSNNGGTTYPPSPPPSLNTATPAPPQAPDQPLHDALSSELLRLSTVLKSNALAFGAALERDRLLLAKSSDHLGANLDFMTRTRGRLGEYSRRARGMGWFTFGSIAIVMASWVLCFVIIRLT</sequence>
<evidence type="ECO:0000256" key="11">
    <source>
        <dbReference type="SAM" id="Phobius"/>
    </source>
</evidence>
<comment type="caution">
    <text evidence="12">The sequence shown here is derived from an EMBL/GenBank/DDBJ whole genome shotgun (WGS) entry which is preliminary data.</text>
</comment>
<comment type="similarity">
    <text evidence="2">Belongs to the USE1 family.</text>
</comment>
<protein>
    <submittedName>
        <fullName evidence="12">Uncharacterized protein</fullName>
    </submittedName>
</protein>
<evidence type="ECO:0000313" key="13">
    <source>
        <dbReference type="Proteomes" id="UP001176521"/>
    </source>
</evidence>
<evidence type="ECO:0000256" key="4">
    <source>
        <dbReference type="ARBA" id="ARBA00022692"/>
    </source>
</evidence>
<feature type="region of interest" description="Disordered" evidence="10">
    <location>
        <begin position="1"/>
        <end position="148"/>
    </location>
</feature>
<feature type="transmembrane region" description="Helical" evidence="11">
    <location>
        <begin position="211"/>
        <end position="234"/>
    </location>
</feature>
<feature type="compositionally biased region" description="Low complexity" evidence="10">
    <location>
        <begin position="34"/>
        <end position="53"/>
    </location>
</feature>
<evidence type="ECO:0000256" key="2">
    <source>
        <dbReference type="ARBA" id="ARBA00007891"/>
    </source>
</evidence>
<dbReference type="GO" id="GO:0015031">
    <property type="term" value="P:protein transport"/>
    <property type="evidence" value="ECO:0007669"/>
    <property type="project" value="UniProtKB-KW"/>
</dbReference>
<keyword evidence="3" id="KW-0813">Transport</keyword>
<evidence type="ECO:0000256" key="3">
    <source>
        <dbReference type="ARBA" id="ARBA00022448"/>
    </source>
</evidence>
<keyword evidence="13" id="KW-1185">Reference proteome</keyword>
<evidence type="ECO:0000256" key="6">
    <source>
        <dbReference type="ARBA" id="ARBA00022892"/>
    </source>
</evidence>
<keyword evidence="9 11" id="KW-0472">Membrane</keyword>
<dbReference type="EMBL" id="JAPDMQ010000198">
    <property type="protein sequence ID" value="KAK0531010.1"/>
    <property type="molecule type" value="Genomic_DNA"/>
</dbReference>
<comment type="subcellular location">
    <subcellularLocation>
        <location evidence="1">Endoplasmic reticulum membrane</location>
        <topology evidence="1">Single-pass type IV membrane protein</topology>
    </subcellularLocation>
</comment>
<feature type="compositionally biased region" description="Acidic residues" evidence="10">
    <location>
        <begin position="63"/>
        <end position="80"/>
    </location>
</feature>
<proteinExistence type="inferred from homology"/>
<dbReference type="GO" id="GO:0005484">
    <property type="term" value="F:SNAP receptor activity"/>
    <property type="evidence" value="ECO:0007669"/>
    <property type="project" value="TreeGrafter"/>
</dbReference>
<evidence type="ECO:0000256" key="7">
    <source>
        <dbReference type="ARBA" id="ARBA00022927"/>
    </source>
</evidence>
<feature type="compositionally biased region" description="Low complexity" evidence="10">
    <location>
        <begin position="105"/>
        <end position="125"/>
    </location>
</feature>
<accession>A0AAN6JKH8</accession>
<dbReference type="InterPro" id="IPR019150">
    <property type="entry name" value="Vesicle_transport_protein_Use1"/>
</dbReference>
<dbReference type="AlphaFoldDB" id="A0AAN6JKH8"/>
<evidence type="ECO:0000313" key="12">
    <source>
        <dbReference type="EMBL" id="KAK0531010.1"/>
    </source>
</evidence>
<reference evidence="12" key="1">
    <citation type="journal article" date="2023" name="PhytoFront">
        <title>Draft Genome Resources of Seven Strains of Tilletia horrida, Causal Agent of Kernel Smut of Rice.</title>
        <authorList>
            <person name="Khanal S."/>
            <person name="Antony Babu S."/>
            <person name="Zhou X.G."/>
        </authorList>
    </citation>
    <scope>NUCLEOTIDE SEQUENCE</scope>
    <source>
        <strain evidence="12">TX3</strain>
    </source>
</reference>
<keyword evidence="4 11" id="KW-0812">Transmembrane</keyword>
<gene>
    <name evidence="12" type="ORF">OC842_003752</name>
</gene>
<evidence type="ECO:0000256" key="10">
    <source>
        <dbReference type="SAM" id="MobiDB-lite"/>
    </source>
</evidence>
<dbReference type="GO" id="GO:0031201">
    <property type="term" value="C:SNARE complex"/>
    <property type="evidence" value="ECO:0007669"/>
    <property type="project" value="TreeGrafter"/>
</dbReference>
<keyword evidence="6" id="KW-0931">ER-Golgi transport</keyword>
<evidence type="ECO:0000256" key="8">
    <source>
        <dbReference type="ARBA" id="ARBA00022989"/>
    </source>
</evidence>
<keyword evidence="8 11" id="KW-1133">Transmembrane helix</keyword>
<dbReference type="PANTHER" id="PTHR13050:SF7">
    <property type="entry name" value="VESICLE TRANSPORT PROTEIN USE1"/>
    <property type="match status" value="1"/>
</dbReference>
<evidence type="ECO:0000256" key="5">
    <source>
        <dbReference type="ARBA" id="ARBA00022824"/>
    </source>
</evidence>
<organism evidence="12 13">
    <name type="scientific">Tilletia horrida</name>
    <dbReference type="NCBI Taxonomy" id="155126"/>
    <lineage>
        <taxon>Eukaryota</taxon>
        <taxon>Fungi</taxon>
        <taxon>Dikarya</taxon>
        <taxon>Basidiomycota</taxon>
        <taxon>Ustilaginomycotina</taxon>
        <taxon>Exobasidiomycetes</taxon>
        <taxon>Tilletiales</taxon>
        <taxon>Tilletiaceae</taxon>
        <taxon>Tilletia</taxon>
    </lineage>
</organism>